<evidence type="ECO:0000313" key="1">
    <source>
        <dbReference type="EMBL" id="WOH08146.1"/>
    </source>
</evidence>
<accession>A0AAF0XKK5</accession>
<dbReference type="PANTHER" id="PTHR46328:SF34">
    <property type="entry name" value="PROTEIN FAR1-RELATED SEQUENCE 5-LIKE"/>
    <property type="match status" value="1"/>
</dbReference>
<organism evidence="1 2">
    <name type="scientific">Daucus carota subsp. sativus</name>
    <name type="common">Carrot</name>
    <dbReference type="NCBI Taxonomy" id="79200"/>
    <lineage>
        <taxon>Eukaryota</taxon>
        <taxon>Viridiplantae</taxon>
        <taxon>Streptophyta</taxon>
        <taxon>Embryophyta</taxon>
        <taxon>Tracheophyta</taxon>
        <taxon>Spermatophyta</taxon>
        <taxon>Magnoliopsida</taxon>
        <taxon>eudicotyledons</taxon>
        <taxon>Gunneridae</taxon>
        <taxon>Pentapetalae</taxon>
        <taxon>asterids</taxon>
        <taxon>campanulids</taxon>
        <taxon>Apiales</taxon>
        <taxon>Apiaceae</taxon>
        <taxon>Apioideae</taxon>
        <taxon>Scandiceae</taxon>
        <taxon>Daucinae</taxon>
        <taxon>Daucus</taxon>
        <taxon>Daucus sect. Daucus</taxon>
    </lineage>
</organism>
<reference evidence="1" key="1">
    <citation type="journal article" date="2016" name="Nat. Genet.">
        <title>A high-quality carrot genome assembly provides new insights into carotenoid accumulation and asterid genome evolution.</title>
        <authorList>
            <person name="Iorizzo M."/>
            <person name="Ellison S."/>
            <person name="Senalik D."/>
            <person name="Zeng P."/>
            <person name="Satapoomin P."/>
            <person name="Huang J."/>
            <person name="Bowman M."/>
            <person name="Iovene M."/>
            <person name="Sanseverino W."/>
            <person name="Cavagnaro P."/>
            <person name="Yildiz M."/>
            <person name="Macko-Podgorni A."/>
            <person name="Moranska E."/>
            <person name="Grzebelus E."/>
            <person name="Grzebelus D."/>
            <person name="Ashrafi H."/>
            <person name="Zheng Z."/>
            <person name="Cheng S."/>
            <person name="Spooner D."/>
            <person name="Van Deynze A."/>
            <person name="Simon P."/>
        </authorList>
    </citation>
    <scope>NUCLEOTIDE SEQUENCE</scope>
    <source>
        <tissue evidence="1">Leaf</tissue>
    </source>
</reference>
<name>A0AAF0XKK5_DAUCS</name>
<evidence type="ECO:0008006" key="3">
    <source>
        <dbReference type="Google" id="ProtNLM"/>
    </source>
</evidence>
<dbReference type="PANTHER" id="PTHR46328">
    <property type="entry name" value="FAR-RED IMPAIRED RESPONSIVE (FAR1) FAMILY PROTEIN-RELATED"/>
    <property type="match status" value="1"/>
</dbReference>
<evidence type="ECO:0000313" key="2">
    <source>
        <dbReference type="Proteomes" id="UP000077755"/>
    </source>
</evidence>
<sequence length="72" mass="8369">MVPKVGLEFETEEDAYKFYKTYAKKAGYGIRRNRVFVCACEGHRVSDKRDDVVKQQRPETRFSCKAKLGVFS</sequence>
<gene>
    <name evidence="1" type="ORF">DCAR_0727583</name>
</gene>
<protein>
    <recommendedName>
        <fullName evidence="3">FAR1 domain-containing protein</fullName>
    </recommendedName>
</protein>
<keyword evidence="2" id="KW-1185">Reference proteome</keyword>
<dbReference type="AlphaFoldDB" id="A0AAF0XKK5"/>
<dbReference type="Proteomes" id="UP000077755">
    <property type="component" value="Chromosome 7"/>
</dbReference>
<dbReference type="EMBL" id="CP093349">
    <property type="protein sequence ID" value="WOH08146.1"/>
    <property type="molecule type" value="Genomic_DNA"/>
</dbReference>
<reference evidence="1" key="2">
    <citation type="submission" date="2022-03" db="EMBL/GenBank/DDBJ databases">
        <title>Draft title - Genomic analysis of global carrot germplasm unveils the trajectory of domestication and the origin of high carotenoid orange carrot.</title>
        <authorList>
            <person name="Iorizzo M."/>
            <person name="Ellison S."/>
            <person name="Senalik D."/>
            <person name="Macko-Podgorni A."/>
            <person name="Grzebelus D."/>
            <person name="Bostan H."/>
            <person name="Rolling W."/>
            <person name="Curaba J."/>
            <person name="Simon P."/>
        </authorList>
    </citation>
    <scope>NUCLEOTIDE SEQUENCE</scope>
    <source>
        <tissue evidence="1">Leaf</tissue>
    </source>
</reference>
<proteinExistence type="predicted"/>